<dbReference type="InterPro" id="IPR042071">
    <property type="entry name" value="Trans_coact_sf"/>
</dbReference>
<protein>
    <recommendedName>
        <fullName evidence="1">Late transcription coactivator</fullName>
    </recommendedName>
    <alternativeName>
        <fullName evidence="1">RNA polymerase-associated protein Gp33</fullName>
    </alternativeName>
</protein>
<dbReference type="Proteomes" id="UP000240294">
    <property type="component" value="Genome"/>
</dbReference>
<organism evidence="2 3">
    <name type="scientific">Klebsiella phage vB_Kpn_F48</name>
    <dbReference type="NCBI Taxonomy" id="2070028"/>
    <lineage>
        <taxon>Viruses</taxon>
        <taxon>Duplodnaviria</taxon>
        <taxon>Heunggongvirae</taxon>
        <taxon>Uroviricota</taxon>
        <taxon>Caudoviricetes</taxon>
        <taxon>Marfavirus</taxon>
        <taxon>Marfavirus F48</taxon>
    </lineage>
</organism>
<dbReference type="Pfam" id="PF16805">
    <property type="entry name" value="Trans_coact"/>
    <property type="match status" value="1"/>
</dbReference>
<comment type="subunit">
    <text evidence="1">Interacts with the beta subunit of host RNAP RpoB (via flap domain). Part of the transcription activation complex containing host RNAP, the viral RNA polymerase sigma-like factor, the coactivator gp33, and the sliding clamp.</text>
</comment>
<evidence type="ECO:0000313" key="2">
    <source>
        <dbReference type="EMBL" id="AUO78787.1"/>
    </source>
</evidence>
<evidence type="ECO:0000256" key="1">
    <source>
        <dbReference type="HAMAP-Rule" id="MF_04165"/>
    </source>
</evidence>
<feature type="region of interest" description="Interaction with host RNAP" evidence="1">
    <location>
        <begin position="47"/>
        <end position="77"/>
    </location>
</feature>
<proteinExistence type="inferred from homology"/>
<gene>
    <name evidence="2" type="ORF">vBKpnF48_162</name>
</gene>
<dbReference type="EMBL" id="MG746602">
    <property type="protein sequence ID" value="AUO78787.1"/>
    <property type="molecule type" value="Genomic_DNA"/>
</dbReference>
<dbReference type="GO" id="GO:0140537">
    <property type="term" value="F:transcription regulator activator activity"/>
    <property type="evidence" value="ECO:0007669"/>
    <property type="project" value="UniProtKB-UniRule"/>
</dbReference>
<comment type="similarity">
    <text evidence="1">Belongs to the Tevenvirinae late transcription coactivator family.</text>
</comment>
<dbReference type="InterPro" id="IPR046384">
    <property type="entry name" value="LTACT_myovirus"/>
</dbReference>
<keyword evidence="3" id="KW-1185">Reference proteome</keyword>
<sequence length="97" mass="10833">MTASLINNDEVKIDDLNSLLDKQANGFAIEAIVAEGELGYLQATSQWLEENSIPEGNFNRFIPSTIVEKIKAEAVNEYMLRPSISKTQKTNTLDFLL</sequence>
<dbReference type="HAMAP" id="MF_04165">
    <property type="entry name" value="T4_TRANSCR_COACT"/>
    <property type="match status" value="1"/>
</dbReference>
<feature type="region of interest" description="Involved in transcriptional enhancement" evidence="1">
    <location>
        <begin position="91"/>
        <end position="97"/>
    </location>
</feature>
<dbReference type="InterPro" id="IPR031836">
    <property type="entry name" value="Trans_coact"/>
</dbReference>
<reference evidence="3" key="1">
    <citation type="submission" date="2018-01" db="EMBL/GenBank/DDBJ databases">
        <title>Direct submission.</title>
        <authorList>
            <person name="Ciacci N."/>
        </authorList>
    </citation>
    <scope>NUCLEOTIDE SEQUENCE [LARGE SCALE GENOMIC DNA]</scope>
</reference>
<accession>A0A2I6UFU8</accession>
<dbReference type="GO" id="GO:0019086">
    <property type="term" value="P:late viral transcription"/>
    <property type="evidence" value="ECO:0007669"/>
    <property type="project" value="UniProtKB-UniRule"/>
</dbReference>
<comment type="domain">
    <text evidence="1">The C-terminus is involved in transcriptional enhancement.</text>
</comment>
<evidence type="ECO:0000313" key="3">
    <source>
        <dbReference type="Proteomes" id="UP000240294"/>
    </source>
</evidence>
<dbReference type="Gene3D" id="1.10.10.2850">
    <property type="entry name" value="Phage late-transcription coactivator-like"/>
    <property type="match status" value="1"/>
</dbReference>
<comment type="function">
    <text evidence="1">Activates transcription at late promoters when the sliding clamp is present. Binds to both the host RNA polymerase (RNAP) and the upstream dsDNA.</text>
</comment>
<name>A0A2I6UFU8_9CAUD</name>